<evidence type="ECO:0000256" key="6">
    <source>
        <dbReference type="ARBA" id="ARBA00060707"/>
    </source>
</evidence>
<evidence type="ECO:0000256" key="2">
    <source>
        <dbReference type="ARBA" id="ARBA00022723"/>
    </source>
</evidence>
<evidence type="ECO:0000256" key="3">
    <source>
        <dbReference type="ARBA" id="ARBA00023002"/>
    </source>
</evidence>
<dbReference type="GO" id="GO:0046872">
    <property type="term" value="F:metal ion binding"/>
    <property type="evidence" value="ECO:0007669"/>
    <property type="project" value="UniProtKB-KW"/>
</dbReference>
<accession>A0A4D4J0V8</accession>
<evidence type="ECO:0000256" key="1">
    <source>
        <dbReference type="ARBA" id="ARBA00022714"/>
    </source>
</evidence>
<dbReference type="AlphaFoldDB" id="A0A4D4J0V8"/>
<dbReference type="InterPro" id="IPR051452">
    <property type="entry name" value="Diverse_Oxidoreductases"/>
</dbReference>
<dbReference type="EMBL" id="BJFL01000002">
    <property type="protein sequence ID" value="GDY29004.1"/>
    <property type="molecule type" value="Genomic_DNA"/>
</dbReference>
<keyword evidence="3" id="KW-0560">Oxidoreductase</keyword>
<dbReference type="CDD" id="cd00207">
    <property type="entry name" value="fer2"/>
    <property type="match status" value="1"/>
</dbReference>
<keyword evidence="5" id="KW-0411">Iron-sulfur</keyword>
<comment type="caution">
    <text evidence="8">The sequence shown here is derived from an EMBL/GenBank/DDBJ whole genome shotgun (WGS) entry which is preliminary data.</text>
</comment>
<sequence length="156" mass="16524">MKVTIEVNGRSTVEEVEDRTLLVHYLRDTLGLTATNVGCDTTSCGACTVLLDGESVKSCTVLAAQADGHRVTTVEGLTGEGGELHPVQRAFSNQHGLQCGFCTPGMIMASVSILAENPKPTRQEVREALEGNLCRCTGYHNIVSAVMEASGQEVDG</sequence>
<dbReference type="GO" id="GO:0016491">
    <property type="term" value="F:oxidoreductase activity"/>
    <property type="evidence" value="ECO:0007669"/>
    <property type="project" value="UniProtKB-KW"/>
</dbReference>
<dbReference type="FunFam" id="1.10.150.120:FF:000003">
    <property type="entry name" value="Carbon monoxide dehydrogenase, small subunit"/>
    <property type="match status" value="1"/>
</dbReference>
<dbReference type="GO" id="GO:0051537">
    <property type="term" value="F:2 iron, 2 sulfur cluster binding"/>
    <property type="evidence" value="ECO:0007669"/>
    <property type="project" value="UniProtKB-KW"/>
</dbReference>
<keyword evidence="4" id="KW-0408">Iron</keyword>
<dbReference type="Proteomes" id="UP000298860">
    <property type="component" value="Unassembled WGS sequence"/>
</dbReference>
<dbReference type="InterPro" id="IPR012675">
    <property type="entry name" value="Beta-grasp_dom_sf"/>
</dbReference>
<dbReference type="RefSeq" id="WP_137812184.1">
    <property type="nucleotide sequence ID" value="NZ_BJFL01000002.1"/>
</dbReference>
<reference evidence="9" key="1">
    <citation type="submission" date="2019-04" db="EMBL/GenBank/DDBJ databases">
        <title>Draft genome sequence of Pseudonocardiaceae bacterium SL3-2-4.</title>
        <authorList>
            <person name="Ningsih F."/>
            <person name="Yokota A."/>
            <person name="Sakai Y."/>
            <person name="Nanatani K."/>
            <person name="Yabe S."/>
            <person name="Oetari A."/>
            <person name="Sjamsuridzal W."/>
        </authorList>
    </citation>
    <scope>NUCLEOTIDE SEQUENCE [LARGE SCALE GENOMIC DNA]</scope>
    <source>
        <strain evidence="9">SL3-2-4</strain>
    </source>
</reference>
<dbReference type="PANTHER" id="PTHR44379:SF5">
    <property type="entry name" value="OXIDOREDUCTASE WITH IRON-SULFUR SUBUNIT"/>
    <property type="match status" value="1"/>
</dbReference>
<dbReference type="PANTHER" id="PTHR44379">
    <property type="entry name" value="OXIDOREDUCTASE WITH IRON-SULFUR SUBUNIT"/>
    <property type="match status" value="1"/>
</dbReference>
<dbReference type="Pfam" id="PF00111">
    <property type="entry name" value="Fer2"/>
    <property type="match status" value="1"/>
</dbReference>
<dbReference type="SUPFAM" id="SSF54292">
    <property type="entry name" value="2Fe-2S ferredoxin-like"/>
    <property type="match status" value="1"/>
</dbReference>
<keyword evidence="1" id="KW-0001">2Fe-2S</keyword>
<protein>
    <submittedName>
        <fullName evidence="8">Carbon-monoxide dehydrogenase small subunit</fullName>
    </submittedName>
</protein>
<evidence type="ECO:0000313" key="9">
    <source>
        <dbReference type="Proteomes" id="UP000298860"/>
    </source>
</evidence>
<dbReference type="InterPro" id="IPR036884">
    <property type="entry name" value="2Fe-2S-bd_dom_sf"/>
</dbReference>
<evidence type="ECO:0000313" key="8">
    <source>
        <dbReference type="EMBL" id="GDY29004.1"/>
    </source>
</evidence>
<feature type="domain" description="2Fe-2S ferredoxin-type" evidence="7">
    <location>
        <begin position="1"/>
        <end position="77"/>
    </location>
</feature>
<dbReference type="Gene3D" id="1.10.150.120">
    <property type="entry name" value="[2Fe-2S]-binding domain"/>
    <property type="match status" value="1"/>
</dbReference>
<dbReference type="OrthoDB" id="159930at2"/>
<evidence type="ECO:0000256" key="4">
    <source>
        <dbReference type="ARBA" id="ARBA00023004"/>
    </source>
</evidence>
<evidence type="ECO:0000256" key="5">
    <source>
        <dbReference type="ARBA" id="ARBA00023014"/>
    </source>
</evidence>
<evidence type="ECO:0000259" key="7">
    <source>
        <dbReference type="PROSITE" id="PS51085"/>
    </source>
</evidence>
<dbReference type="PROSITE" id="PS51085">
    <property type="entry name" value="2FE2S_FER_2"/>
    <property type="match status" value="1"/>
</dbReference>
<dbReference type="InterPro" id="IPR002888">
    <property type="entry name" value="2Fe-2S-bd"/>
</dbReference>
<name>A0A4D4J0V8_9PSEU</name>
<dbReference type="Pfam" id="PF01799">
    <property type="entry name" value="Fer2_2"/>
    <property type="match status" value="1"/>
</dbReference>
<gene>
    <name evidence="8" type="primary">coxS_1</name>
    <name evidence="8" type="ORF">GTS_06370</name>
</gene>
<dbReference type="Gene3D" id="3.10.20.30">
    <property type="match status" value="1"/>
</dbReference>
<keyword evidence="9" id="KW-1185">Reference proteome</keyword>
<organism evidence="8 9">
    <name type="scientific">Gandjariella thermophila</name>
    <dbReference type="NCBI Taxonomy" id="1931992"/>
    <lineage>
        <taxon>Bacteria</taxon>
        <taxon>Bacillati</taxon>
        <taxon>Actinomycetota</taxon>
        <taxon>Actinomycetes</taxon>
        <taxon>Pseudonocardiales</taxon>
        <taxon>Pseudonocardiaceae</taxon>
        <taxon>Gandjariella</taxon>
    </lineage>
</organism>
<dbReference type="InterPro" id="IPR036010">
    <property type="entry name" value="2Fe-2S_ferredoxin-like_sf"/>
</dbReference>
<comment type="pathway">
    <text evidence="6">Alkaloid degradation; nicotine degradation.</text>
</comment>
<dbReference type="SUPFAM" id="SSF47741">
    <property type="entry name" value="CO dehydrogenase ISP C-domain like"/>
    <property type="match status" value="1"/>
</dbReference>
<dbReference type="FunFam" id="3.10.20.30:FF:000020">
    <property type="entry name" value="Xanthine dehydrogenase iron-sulfur subunit"/>
    <property type="match status" value="1"/>
</dbReference>
<keyword evidence="2" id="KW-0479">Metal-binding</keyword>
<dbReference type="InterPro" id="IPR001041">
    <property type="entry name" value="2Fe-2S_ferredoxin-type"/>
</dbReference>
<proteinExistence type="predicted"/>